<sequence>MKKVLTYLVLLSGTVFVLLNGNQKAQASQLNFNVEAIIPENQVDKNKTYYDLRIEPGKTQDLKLMLHNSTDKDVSVELTAEAATTNLNGVVEYGKTKAKRDSTLKTSIGEIVTLSEENPVIPAKGSKEITLTVKMPTTDFDGVLAGGITVKETSPATDKATKETKGMAIENRYSYVVALVLHGKNETIPSELKLNKVKATQVNVRNVISANLQNTKAKYLNQLSVDAKITKKGENKTLYSVKKEQMQMAPNSNFNLPIPLNGAALKSGKYTLKVKADSQGNTWNFTRDFNISAEEAKKLNEQDVSIEKDNTWLYVLIGVILLAALLILFYLIMRKRKKEKERLERELKRLKSKRAKKKRKTSELEPTIQRKRDDHTQKKIKNKK</sequence>
<feature type="compositionally biased region" description="Basic and acidic residues" evidence="1">
    <location>
        <begin position="368"/>
        <end position="377"/>
    </location>
</feature>
<keyword evidence="2" id="KW-0812">Transmembrane</keyword>
<keyword evidence="2" id="KW-1133">Transmembrane helix</keyword>
<dbReference type="InterPro" id="IPR021759">
    <property type="entry name" value="WxLIP_HBD"/>
</dbReference>
<keyword evidence="2" id="KW-0472">Membrane</keyword>
<dbReference type="EMBL" id="JAVBVO010000003">
    <property type="protein sequence ID" value="MDZ5759628.1"/>
    <property type="molecule type" value="Genomic_DNA"/>
</dbReference>
<dbReference type="Pfam" id="PF06030">
    <property type="entry name" value="WxLIP_PGBD"/>
    <property type="match status" value="1"/>
</dbReference>
<feature type="domain" description="WxL Interacting Protein host binding" evidence="4">
    <location>
        <begin position="164"/>
        <end position="301"/>
    </location>
</feature>
<evidence type="ECO:0000259" key="4">
    <source>
        <dbReference type="Pfam" id="PF11797"/>
    </source>
</evidence>
<feature type="compositionally biased region" description="Basic residues" evidence="1">
    <location>
        <begin position="350"/>
        <end position="360"/>
    </location>
</feature>
<reference evidence="5" key="1">
    <citation type="submission" date="2023-08" db="EMBL/GenBank/DDBJ databases">
        <title>Genomic characterization of piscicolin 126 produced by Carnobacterium maltaromaticum CM22 strain isolated from salmon (Salmo salar).</title>
        <authorList>
            <person name="Gonzalez-Gragera E."/>
            <person name="Garcia-Lopez J.D."/>
            <person name="Teso-Perez C."/>
            <person name="Gimenez-Hernandez I."/>
            <person name="Peralta-Sanchez J.M."/>
            <person name="Valdivia E."/>
            <person name="Montalban-Lopez M."/>
            <person name="Martin-Platero A.M."/>
            <person name="Banos A."/>
            <person name="Martinez-Bueno M."/>
        </authorList>
    </citation>
    <scope>NUCLEOTIDE SEQUENCE</scope>
    <source>
        <strain evidence="5">CM22</strain>
    </source>
</reference>
<dbReference type="AlphaFoldDB" id="A0AAW9KBR8"/>
<dbReference type="InterPro" id="IPR010317">
    <property type="entry name" value="WxLIP_PGBD"/>
</dbReference>
<name>A0AAW9KBR8_CARML</name>
<proteinExistence type="predicted"/>
<accession>A0AAW9KBR8</accession>
<gene>
    <name evidence="5" type="ORF">RAK27_13270</name>
</gene>
<protein>
    <submittedName>
        <fullName evidence="5">DUF916 and DUF3324 domain-containing protein</fullName>
    </submittedName>
</protein>
<comment type="caution">
    <text evidence="5">The sequence shown here is derived from an EMBL/GenBank/DDBJ whole genome shotgun (WGS) entry which is preliminary data.</text>
</comment>
<evidence type="ECO:0000313" key="6">
    <source>
        <dbReference type="Proteomes" id="UP001290462"/>
    </source>
</evidence>
<feature type="region of interest" description="Disordered" evidence="1">
    <location>
        <begin position="348"/>
        <end position="384"/>
    </location>
</feature>
<dbReference type="Pfam" id="PF11797">
    <property type="entry name" value="WxLIP_HBD"/>
    <property type="match status" value="1"/>
</dbReference>
<dbReference type="RefSeq" id="WP_322809314.1">
    <property type="nucleotide sequence ID" value="NZ_JAVBVO010000003.1"/>
</dbReference>
<evidence type="ECO:0000259" key="3">
    <source>
        <dbReference type="Pfam" id="PF06030"/>
    </source>
</evidence>
<feature type="transmembrane region" description="Helical" evidence="2">
    <location>
        <begin position="312"/>
        <end position="333"/>
    </location>
</feature>
<evidence type="ECO:0000256" key="2">
    <source>
        <dbReference type="SAM" id="Phobius"/>
    </source>
</evidence>
<evidence type="ECO:0000256" key="1">
    <source>
        <dbReference type="SAM" id="MobiDB-lite"/>
    </source>
</evidence>
<feature type="domain" description="WxL Interacting Protein peptidoglycan binding" evidence="3">
    <location>
        <begin position="32"/>
        <end position="152"/>
    </location>
</feature>
<organism evidence="5 6">
    <name type="scientific">Carnobacterium maltaromaticum</name>
    <name type="common">Carnobacterium piscicola</name>
    <dbReference type="NCBI Taxonomy" id="2751"/>
    <lineage>
        <taxon>Bacteria</taxon>
        <taxon>Bacillati</taxon>
        <taxon>Bacillota</taxon>
        <taxon>Bacilli</taxon>
        <taxon>Lactobacillales</taxon>
        <taxon>Carnobacteriaceae</taxon>
        <taxon>Carnobacterium</taxon>
    </lineage>
</organism>
<evidence type="ECO:0000313" key="5">
    <source>
        <dbReference type="EMBL" id="MDZ5759628.1"/>
    </source>
</evidence>
<dbReference type="Proteomes" id="UP001290462">
    <property type="component" value="Unassembled WGS sequence"/>
</dbReference>